<dbReference type="EMBL" id="GBEZ01020720">
    <property type="protein sequence ID" value="JAC65972.1"/>
    <property type="molecule type" value="Transcribed_RNA"/>
</dbReference>
<evidence type="ECO:0000256" key="5">
    <source>
        <dbReference type="ARBA" id="ARBA00022833"/>
    </source>
</evidence>
<dbReference type="SUPFAM" id="SSF82919">
    <property type="entry name" value="Zn-finger domain of Sec23/24"/>
    <property type="match status" value="1"/>
</dbReference>
<dbReference type="SUPFAM" id="SSF82754">
    <property type="entry name" value="C-terminal, gelsolin-like domain of Sec23/24"/>
    <property type="match status" value="1"/>
</dbReference>
<comment type="similarity">
    <text evidence="1 11">Belongs to the SEC23/SEC24 family. SEC23 subfamily.</text>
</comment>
<dbReference type="Pfam" id="PF04815">
    <property type="entry name" value="Sec23_helical"/>
    <property type="match status" value="1"/>
</dbReference>
<keyword evidence="9 11" id="KW-0968">Cytoplasmic vesicle</keyword>
<dbReference type="InterPro" id="IPR012990">
    <property type="entry name" value="Beta-sandwich_Sec23_24"/>
</dbReference>
<keyword evidence="5 11" id="KW-0862">Zinc</keyword>
<comment type="subcellular location">
    <subcellularLocation>
        <location evidence="11">Cytoplasmic vesicle</location>
        <location evidence="11">COPII-coated vesicle membrane</location>
        <topology evidence="11">Peripheral membrane protein</topology>
        <orientation evidence="11">Cytoplasmic side</orientation>
    </subcellularLocation>
    <subcellularLocation>
        <location evidence="11">Endoplasmic reticulum membrane</location>
        <topology evidence="11">Peripheral membrane protein</topology>
        <orientation evidence="11">Cytoplasmic side</orientation>
    </subcellularLocation>
</comment>
<evidence type="ECO:0000313" key="17">
    <source>
        <dbReference type="EMBL" id="JAC65972.1"/>
    </source>
</evidence>
<dbReference type="GO" id="GO:0005096">
    <property type="term" value="F:GTPase activator activity"/>
    <property type="evidence" value="ECO:0007669"/>
    <property type="project" value="TreeGrafter"/>
</dbReference>
<dbReference type="FunFam" id="1.20.120.730:FF:000005">
    <property type="entry name" value="Protein transport protein SEC23"/>
    <property type="match status" value="1"/>
</dbReference>
<evidence type="ECO:0000256" key="8">
    <source>
        <dbReference type="ARBA" id="ARBA00023136"/>
    </source>
</evidence>
<dbReference type="InterPro" id="IPR037550">
    <property type="entry name" value="Sec23_C"/>
</dbReference>
<protein>
    <recommendedName>
        <fullName evidence="11">Protein transport protein SEC23</fullName>
    </recommendedName>
</protein>
<dbReference type="InterPro" id="IPR036465">
    <property type="entry name" value="vWFA_dom_sf"/>
</dbReference>
<dbReference type="GO" id="GO:0006886">
    <property type="term" value="P:intracellular protein transport"/>
    <property type="evidence" value="ECO:0007669"/>
    <property type="project" value="InterPro"/>
</dbReference>
<reference evidence="17" key="1">
    <citation type="submission" date="2014-05" db="EMBL/GenBank/DDBJ databases">
        <title>The transcriptome of the halophilic microalga Tetraselmis sp. GSL018 isolated from the Great Salt Lake, Utah.</title>
        <authorList>
            <person name="Jinkerson R.E."/>
            <person name="D'Adamo S."/>
            <person name="Posewitz M.C."/>
        </authorList>
    </citation>
    <scope>NUCLEOTIDE SEQUENCE</scope>
    <source>
        <strain evidence="17">GSL018</strain>
    </source>
</reference>
<dbReference type="PANTHER" id="PTHR11141:SF0">
    <property type="entry name" value="PROTEIN TRANSPORT PROTEIN SEC23"/>
    <property type="match status" value="1"/>
</dbReference>
<dbReference type="InterPro" id="IPR029006">
    <property type="entry name" value="ADF-H/Gelsolin-like_dom_sf"/>
</dbReference>
<dbReference type="InterPro" id="IPR006895">
    <property type="entry name" value="Znf_Sec23_Sec24"/>
</dbReference>
<dbReference type="FunFam" id="3.40.50.410:FF:000043">
    <property type="entry name" value="Protein transport protein SEC23"/>
    <property type="match status" value="1"/>
</dbReference>
<feature type="domain" description="Sec23/Sec24 helical" evidence="15">
    <location>
        <begin position="517"/>
        <end position="615"/>
    </location>
</feature>
<evidence type="ECO:0000259" key="14">
    <source>
        <dbReference type="Pfam" id="PF04811"/>
    </source>
</evidence>
<evidence type="ECO:0000259" key="16">
    <source>
        <dbReference type="Pfam" id="PF08033"/>
    </source>
</evidence>
<dbReference type="Pfam" id="PF04810">
    <property type="entry name" value="zf-Sec23_Sec24"/>
    <property type="match status" value="1"/>
</dbReference>
<dbReference type="SUPFAM" id="SSF81995">
    <property type="entry name" value="beta-sandwich domain of Sec23/24"/>
    <property type="match status" value="1"/>
</dbReference>
<evidence type="ECO:0000259" key="13">
    <source>
        <dbReference type="Pfam" id="PF04810"/>
    </source>
</evidence>
<evidence type="ECO:0000256" key="1">
    <source>
        <dbReference type="ARBA" id="ARBA00009210"/>
    </source>
</evidence>
<dbReference type="InterPro" id="IPR036175">
    <property type="entry name" value="Sec23/24_helical_dom_sf"/>
</dbReference>
<keyword evidence="11" id="KW-0963">Cytoplasm</keyword>
<evidence type="ECO:0000256" key="4">
    <source>
        <dbReference type="ARBA" id="ARBA00022824"/>
    </source>
</evidence>
<evidence type="ECO:0000256" key="10">
    <source>
        <dbReference type="ARBA" id="ARBA00025471"/>
    </source>
</evidence>
<dbReference type="InterPro" id="IPR007123">
    <property type="entry name" value="Gelsolin-like_dom"/>
</dbReference>
<dbReference type="Pfam" id="PF08033">
    <property type="entry name" value="Sec23_BS"/>
    <property type="match status" value="1"/>
</dbReference>
<dbReference type="Gene3D" id="3.40.50.410">
    <property type="entry name" value="von Willebrand factor, type A domain"/>
    <property type="match status" value="1"/>
</dbReference>
<evidence type="ECO:0000256" key="6">
    <source>
        <dbReference type="ARBA" id="ARBA00022892"/>
    </source>
</evidence>
<dbReference type="FunFam" id="3.40.20.10:FF:000014">
    <property type="entry name" value="Protein transport protein SEC23"/>
    <property type="match status" value="1"/>
</dbReference>
<keyword evidence="8 11" id="KW-0472">Membrane</keyword>
<dbReference type="AlphaFoldDB" id="A0A061QZ65"/>
<gene>
    <name evidence="17" type="primary">SEC23</name>
    <name evidence="17" type="ORF">TSPGSL018_14782</name>
</gene>
<dbReference type="Pfam" id="PF00626">
    <property type="entry name" value="Gelsolin"/>
    <property type="match status" value="1"/>
</dbReference>
<evidence type="ECO:0000256" key="7">
    <source>
        <dbReference type="ARBA" id="ARBA00022927"/>
    </source>
</evidence>
<evidence type="ECO:0000256" key="2">
    <source>
        <dbReference type="ARBA" id="ARBA00022448"/>
    </source>
</evidence>
<feature type="domain" description="Sec23/Sec24 beta-sandwich" evidence="16">
    <location>
        <begin position="402"/>
        <end position="504"/>
    </location>
</feature>
<keyword evidence="2 11" id="KW-0813">Transport</keyword>
<dbReference type="SUPFAM" id="SSF53300">
    <property type="entry name" value="vWA-like"/>
    <property type="match status" value="1"/>
</dbReference>
<feature type="non-terminal residue" evidence="17">
    <location>
        <position position="1"/>
    </location>
</feature>
<dbReference type="InterPro" id="IPR036174">
    <property type="entry name" value="Znf_Sec23_Sec24_sf"/>
</dbReference>
<dbReference type="GO" id="GO:0070971">
    <property type="term" value="C:endoplasmic reticulum exit site"/>
    <property type="evidence" value="ECO:0007669"/>
    <property type="project" value="TreeGrafter"/>
</dbReference>
<feature type="domain" description="Sec23/Sec24 trunk" evidence="14">
    <location>
        <begin position="125"/>
        <end position="390"/>
    </location>
</feature>
<dbReference type="FunFam" id="2.30.30.380:FF:000001">
    <property type="entry name" value="Protein transport protein SEC23"/>
    <property type="match status" value="1"/>
</dbReference>
<keyword evidence="7 11" id="KW-0653">Protein transport</keyword>
<dbReference type="Gene3D" id="3.40.20.10">
    <property type="entry name" value="Severin"/>
    <property type="match status" value="1"/>
</dbReference>
<dbReference type="Pfam" id="PF04811">
    <property type="entry name" value="Sec23_trunk"/>
    <property type="match status" value="1"/>
</dbReference>
<dbReference type="Gene3D" id="1.20.120.730">
    <property type="entry name" value="Sec23/Sec24 helical domain"/>
    <property type="match status" value="1"/>
</dbReference>
<dbReference type="InterPro" id="IPR037364">
    <property type="entry name" value="Sec23"/>
</dbReference>
<sequence length="759" mass="84864">PAFMDFASQEAVDGVRLTWNSWPSSRTEAAKLQQLVPLAMMVTPLKNSINMATLPYEPVRCKSCSGVLNPYCSVDFMAKLWICPFCLSRNHFPAHYAQISENNLPAELFQSYTAIEYTLPHGLITPPAFMFVCDLSLPEEEVMHMKDALRQVISLLPDSSLVGIITFGRHVNVHEIGFQPCNKHYCFRGDRVPQADQVRRWLGLHAVHQGARNTAEPPGGGRFLMPLSDCEFLFEQLLEDMEPWPEPARPGRRPLRATGAAVGVATCLLESCIPAGAARIMVFTGGPCTVGPGQTVDPNLEEMIRTHQDLEKGACKYYQTSCKYYESLALQMVSNSFALDVFACSLDQVGLAEMRPAIVHTGGLILLSETFEGDLTRSQDVFRKSLQRMFHCDSNGHLDMSFGAHIDVLCPKEIKVCGAIGPIASLGRQTPFVSEQEMGIGNTSAWKLNVLDQNTSVAFFFEVVNNQSASPIQPGRPFFVQYSTAYYHSSGQQRLRVVTVGRTWCDHNAPELPLSFDQECAAVVTARLTTFKAEADDSFDVLRWLDRTLIRLSSRFGDYTRDVPESFTLSQSFSLLPQFMFHLRRSQFLQVFNNTPDETAYYRHLLLKQDTSGSLIMIQPTLLSYSFNGPPEPVLLDVDSVQPDRILLLDSYFMVIVHYGATIAQWRKAGYQEQEEHANFRQLLEAPISDAQELIKDRLPVPRMLKCDQYGSQARFLLAKLNPSSTHNAGYGTGDVIFTDDVSLNVFMEHLAKLSVASG</sequence>
<comment type="function">
    <text evidence="10 11">Component of the coat protein complex II (COPII) which promotes the formation of transport vesicles from the endoplasmic reticulum (ER). The coat has two main functions, the physical deformation of the endoplasmic reticulum membrane into vesicles and the selection of cargo molecules.</text>
</comment>
<dbReference type="GO" id="GO:0005789">
    <property type="term" value="C:endoplasmic reticulum membrane"/>
    <property type="evidence" value="ECO:0007669"/>
    <property type="project" value="UniProtKB-SubCell"/>
</dbReference>
<dbReference type="InterPro" id="IPR006900">
    <property type="entry name" value="Sec23/24_helical_dom"/>
</dbReference>
<evidence type="ECO:0000256" key="11">
    <source>
        <dbReference type="RuleBase" id="RU365030"/>
    </source>
</evidence>
<dbReference type="Gene3D" id="2.30.30.380">
    <property type="entry name" value="Zn-finger domain of Sec23/24"/>
    <property type="match status" value="1"/>
</dbReference>
<dbReference type="PANTHER" id="PTHR11141">
    <property type="entry name" value="PROTEIN TRANSPORT PROTEIN SEC23"/>
    <property type="match status" value="1"/>
</dbReference>
<dbReference type="InterPro" id="IPR036180">
    <property type="entry name" value="Gelsolin-like_dom_sf"/>
</dbReference>
<dbReference type="GO" id="GO:0008270">
    <property type="term" value="F:zinc ion binding"/>
    <property type="evidence" value="ECO:0007669"/>
    <property type="project" value="InterPro"/>
</dbReference>
<evidence type="ECO:0000256" key="9">
    <source>
        <dbReference type="ARBA" id="ARBA00023329"/>
    </source>
</evidence>
<name>A0A061QZ65_9CHLO</name>
<dbReference type="InterPro" id="IPR006896">
    <property type="entry name" value="Sec23/24_trunk_dom"/>
</dbReference>
<dbReference type="GO" id="GO:0090110">
    <property type="term" value="P:COPII-coated vesicle cargo loading"/>
    <property type="evidence" value="ECO:0007669"/>
    <property type="project" value="TreeGrafter"/>
</dbReference>
<dbReference type="CDD" id="cd11287">
    <property type="entry name" value="Sec23_C"/>
    <property type="match status" value="1"/>
</dbReference>
<dbReference type="GO" id="GO:0030127">
    <property type="term" value="C:COPII vesicle coat"/>
    <property type="evidence" value="ECO:0007669"/>
    <property type="project" value="InterPro"/>
</dbReference>
<evidence type="ECO:0000259" key="15">
    <source>
        <dbReference type="Pfam" id="PF04815"/>
    </source>
</evidence>
<accession>A0A061QZ65</accession>
<keyword evidence="6 11" id="KW-0931">ER-Golgi transport</keyword>
<dbReference type="SUPFAM" id="SSF81811">
    <property type="entry name" value="Helical domain of Sec23/24"/>
    <property type="match status" value="1"/>
</dbReference>
<feature type="domain" description="Gelsolin-like" evidence="12">
    <location>
        <begin position="631"/>
        <end position="717"/>
    </location>
</feature>
<dbReference type="Gene3D" id="2.60.40.1670">
    <property type="entry name" value="beta-sandwich domain of Sec23/24"/>
    <property type="match status" value="1"/>
</dbReference>
<keyword evidence="3 11" id="KW-0479">Metal-binding</keyword>
<keyword evidence="4 11" id="KW-0256">Endoplasmic reticulum</keyword>
<feature type="domain" description="Zinc finger Sec23/Sec24-type" evidence="13">
    <location>
        <begin position="58"/>
        <end position="96"/>
    </location>
</feature>
<evidence type="ECO:0000259" key="12">
    <source>
        <dbReference type="Pfam" id="PF00626"/>
    </source>
</evidence>
<organism evidence="17">
    <name type="scientific">Tetraselmis sp. GSL018</name>
    <dbReference type="NCBI Taxonomy" id="582737"/>
    <lineage>
        <taxon>Eukaryota</taxon>
        <taxon>Viridiplantae</taxon>
        <taxon>Chlorophyta</taxon>
        <taxon>core chlorophytes</taxon>
        <taxon>Chlorodendrophyceae</taxon>
        <taxon>Chlorodendrales</taxon>
        <taxon>Chlorodendraceae</taxon>
        <taxon>Tetraselmis</taxon>
    </lineage>
</organism>
<evidence type="ECO:0000256" key="3">
    <source>
        <dbReference type="ARBA" id="ARBA00022723"/>
    </source>
</evidence>
<proteinExistence type="inferred from homology"/>